<accession>A0A7S3NJT2</accession>
<gene>
    <name evidence="2" type="ORF">ALAG00032_LOCUS5741</name>
</gene>
<reference evidence="2" key="1">
    <citation type="submission" date="2021-01" db="EMBL/GenBank/DDBJ databases">
        <authorList>
            <person name="Corre E."/>
            <person name="Pelletier E."/>
            <person name="Niang G."/>
            <person name="Scheremetjew M."/>
            <person name="Finn R."/>
            <person name="Kale V."/>
            <person name="Holt S."/>
            <person name="Cochrane G."/>
            <person name="Meng A."/>
            <person name="Brown T."/>
            <person name="Cohen L."/>
        </authorList>
    </citation>
    <scope>NUCLEOTIDE SEQUENCE</scope>
    <source>
        <strain evidence="2">CCMP1510</strain>
    </source>
</reference>
<feature type="transmembrane region" description="Helical" evidence="1">
    <location>
        <begin position="159"/>
        <end position="182"/>
    </location>
</feature>
<sequence>MFSLIGRILFLVFAFTSLLKYFISTKEAVRDEMEPMLAPFSDDLKESIIHNLASVYFTEKKLSTRLHMVVTCPIALGLLIQLTPAIRSKFPQVHRIVGRFTLLLSILMTPHWLLFIFNFKVSKGTQLLELPLALAIPYFSFNGYQQIKTGKVKQHRVSMIFLSACFFFFGVQRIIMVLWVLFHSSKAVAAFSPISKYTGDWDFDYWRNYYFTGCSLIGQIIVWYGAYRYAYSNNRTQTSI</sequence>
<evidence type="ECO:0000313" key="2">
    <source>
        <dbReference type="EMBL" id="CAE0364999.1"/>
    </source>
</evidence>
<dbReference type="InterPro" id="IPR018750">
    <property type="entry name" value="DUF2306_membrane"/>
</dbReference>
<dbReference type="Pfam" id="PF10067">
    <property type="entry name" value="DUF2306"/>
    <property type="match status" value="1"/>
</dbReference>
<feature type="transmembrane region" description="Helical" evidence="1">
    <location>
        <begin position="209"/>
        <end position="227"/>
    </location>
</feature>
<proteinExistence type="predicted"/>
<dbReference type="EMBL" id="HBIJ01008141">
    <property type="protein sequence ID" value="CAE0364999.1"/>
    <property type="molecule type" value="Transcribed_RNA"/>
</dbReference>
<keyword evidence="1" id="KW-0812">Transmembrane</keyword>
<evidence type="ECO:0000256" key="1">
    <source>
        <dbReference type="SAM" id="Phobius"/>
    </source>
</evidence>
<feature type="transmembrane region" description="Helical" evidence="1">
    <location>
        <begin position="66"/>
        <end position="84"/>
    </location>
</feature>
<keyword evidence="1" id="KW-0472">Membrane</keyword>
<protein>
    <submittedName>
        <fullName evidence="2">Uncharacterized protein</fullName>
    </submittedName>
</protein>
<dbReference type="AlphaFoldDB" id="A0A7S3NJT2"/>
<organism evidence="2">
    <name type="scientific">Aureoumbra lagunensis</name>
    <dbReference type="NCBI Taxonomy" id="44058"/>
    <lineage>
        <taxon>Eukaryota</taxon>
        <taxon>Sar</taxon>
        <taxon>Stramenopiles</taxon>
        <taxon>Ochrophyta</taxon>
        <taxon>Pelagophyceae</taxon>
        <taxon>Pelagomonadales</taxon>
        <taxon>Aureoumbra</taxon>
    </lineage>
</organism>
<feature type="transmembrane region" description="Helical" evidence="1">
    <location>
        <begin position="96"/>
        <end position="118"/>
    </location>
</feature>
<name>A0A7S3NJT2_9STRA</name>
<keyword evidence="1" id="KW-1133">Transmembrane helix</keyword>